<dbReference type="CDD" id="cd06257">
    <property type="entry name" value="DnaJ"/>
    <property type="match status" value="1"/>
</dbReference>
<dbReference type="PRINTS" id="PR00625">
    <property type="entry name" value="JDOMAIN"/>
</dbReference>
<name>A0A0W0SGU2_9GAMM</name>
<dbReference type="SUPFAM" id="SSF46565">
    <property type="entry name" value="Chaperone J-domain"/>
    <property type="match status" value="1"/>
</dbReference>
<comment type="caution">
    <text evidence="5">The sequence shown here is derived from an EMBL/GenBank/DDBJ whole genome shotgun (WGS) entry which is preliminary data.</text>
</comment>
<dbReference type="Pfam" id="PF00226">
    <property type="entry name" value="DnaJ"/>
    <property type="match status" value="1"/>
</dbReference>
<dbReference type="Pfam" id="PF01963">
    <property type="entry name" value="TraB_PrgY_gumN"/>
    <property type="match status" value="1"/>
</dbReference>
<sequence>MNPYKILGIDPSAKRGEIRGAYKALILKYHPDKQAGKSQKEREDAARQFTLVREAYDLLMGSGPEIASNPHDSLKSIESAPEPIRIEDESVESINPFVLDDLNNLKNRLFDLKNQIEANFKEIGTESSQNFFLDDSLSDKLIEQENISKKMDEAENRYTDCPELVKDVAFLWKAEKEGCPPIYLFSTCHEFLLDTKDYFADVCEGVVDKVDEVMVEVVSEVRVETSVDDLIQEKAIELNKNLKSLENRTVIAASGFVKLQTTSTKDEPTQSDKEDFNKQYLTSIAPLKLDERSKANPLLHSAIRRNLYWLDDILSQKKSTLVACGSMHNSGKYGLPNLLALEGYTLTPLMKKAPTPKSVQLRELVYQSRQSFLKLDQPEPDESHSGPSKRGN</sequence>
<evidence type="ECO:0000256" key="3">
    <source>
        <dbReference type="SAM" id="MobiDB-lite"/>
    </source>
</evidence>
<gene>
    <name evidence="5" type="ORF">Lche_0311</name>
</gene>
<evidence type="ECO:0000313" key="5">
    <source>
        <dbReference type="EMBL" id="KTC82631.1"/>
    </source>
</evidence>
<dbReference type="PROSITE" id="PS50076">
    <property type="entry name" value="DNAJ_2"/>
    <property type="match status" value="1"/>
</dbReference>
<dbReference type="InterPro" id="IPR050817">
    <property type="entry name" value="DjlA_DnaK_co-chaperone"/>
</dbReference>
<dbReference type="InterPro" id="IPR001623">
    <property type="entry name" value="DnaJ_domain"/>
</dbReference>
<dbReference type="EMBL" id="LNXW01000008">
    <property type="protein sequence ID" value="KTC82631.1"/>
    <property type="molecule type" value="Genomic_DNA"/>
</dbReference>
<dbReference type="InterPro" id="IPR002816">
    <property type="entry name" value="TraB/PrgY/GumN_fam"/>
</dbReference>
<dbReference type="OrthoDB" id="9782583at2"/>
<evidence type="ECO:0000313" key="6">
    <source>
        <dbReference type="Proteomes" id="UP000054921"/>
    </source>
</evidence>
<accession>A0A0W0SGU2</accession>
<dbReference type="SMART" id="SM00271">
    <property type="entry name" value="DnaJ"/>
    <property type="match status" value="1"/>
</dbReference>
<dbReference type="PATRIC" id="fig|28084.5.peg.334"/>
<reference evidence="5 6" key="1">
    <citation type="submission" date="2015-11" db="EMBL/GenBank/DDBJ databases">
        <title>Genomic analysis of 38 Legionella species identifies large and diverse effector repertoires.</title>
        <authorList>
            <person name="Burstein D."/>
            <person name="Amaro F."/>
            <person name="Zusman T."/>
            <person name="Lifshitz Z."/>
            <person name="Cohen O."/>
            <person name="Gilbert J.A."/>
            <person name="Pupko T."/>
            <person name="Shuman H.A."/>
            <person name="Segal G."/>
        </authorList>
    </citation>
    <scope>NUCLEOTIDE SEQUENCE [LARGE SCALE GENOMIC DNA]</scope>
    <source>
        <strain evidence="5 6">ORW</strain>
    </source>
</reference>
<dbReference type="InterPro" id="IPR036869">
    <property type="entry name" value="J_dom_sf"/>
</dbReference>
<evidence type="ECO:0000256" key="2">
    <source>
        <dbReference type="SAM" id="Coils"/>
    </source>
</evidence>
<proteinExistence type="predicted"/>
<dbReference type="RefSeq" id="WP_058387273.1">
    <property type="nucleotide sequence ID" value="NZ_LNXW01000008.1"/>
</dbReference>
<dbReference type="AlphaFoldDB" id="A0A0W0SGU2"/>
<protein>
    <submittedName>
        <fullName evidence="5">Chaperone protein DnaJ</fullName>
    </submittedName>
</protein>
<dbReference type="Proteomes" id="UP000054921">
    <property type="component" value="Unassembled WGS sequence"/>
</dbReference>
<dbReference type="PANTHER" id="PTHR24074">
    <property type="entry name" value="CO-CHAPERONE PROTEIN DJLA"/>
    <property type="match status" value="1"/>
</dbReference>
<feature type="region of interest" description="Disordered" evidence="3">
    <location>
        <begin position="372"/>
        <end position="392"/>
    </location>
</feature>
<dbReference type="Gene3D" id="1.10.287.110">
    <property type="entry name" value="DnaJ domain"/>
    <property type="match status" value="1"/>
</dbReference>
<keyword evidence="1" id="KW-0143">Chaperone</keyword>
<keyword evidence="2" id="KW-0175">Coiled coil</keyword>
<feature type="coiled-coil region" evidence="2">
    <location>
        <begin position="99"/>
        <end position="157"/>
    </location>
</feature>
<dbReference type="STRING" id="28084.Lche_0311"/>
<evidence type="ECO:0000259" key="4">
    <source>
        <dbReference type="PROSITE" id="PS50076"/>
    </source>
</evidence>
<organism evidence="5 6">
    <name type="scientific">Legionella cherrii</name>
    <dbReference type="NCBI Taxonomy" id="28084"/>
    <lineage>
        <taxon>Bacteria</taxon>
        <taxon>Pseudomonadati</taxon>
        <taxon>Pseudomonadota</taxon>
        <taxon>Gammaproteobacteria</taxon>
        <taxon>Legionellales</taxon>
        <taxon>Legionellaceae</taxon>
        <taxon>Legionella</taxon>
    </lineage>
</organism>
<feature type="domain" description="J" evidence="4">
    <location>
        <begin position="2"/>
        <end position="75"/>
    </location>
</feature>
<evidence type="ECO:0000256" key="1">
    <source>
        <dbReference type="ARBA" id="ARBA00023186"/>
    </source>
</evidence>